<gene>
    <name evidence="2" type="ORF">ElyMa_001763500</name>
</gene>
<reference evidence="2 3" key="1">
    <citation type="journal article" date="2021" name="Elife">
        <title>Chloroplast acquisition without the gene transfer in kleptoplastic sea slugs, Plakobranchus ocellatus.</title>
        <authorList>
            <person name="Maeda T."/>
            <person name="Takahashi S."/>
            <person name="Yoshida T."/>
            <person name="Shimamura S."/>
            <person name="Takaki Y."/>
            <person name="Nagai Y."/>
            <person name="Toyoda A."/>
            <person name="Suzuki Y."/>
            <person name="Arimoto A."/>
            <person name="Ishii H."/>
            <person name="Satoh N."/>
            <person name="Nishiyama T."/>
            <person name="Hasebe M."/>
            <person name="Maruyama T."/>
            <person name="Minagawa J."/>
            <person name="Obokata J."/>
            <person name="Shigenobu S."/>
        </authorList>
    </citation>
    <scope>NUCLEOTIDE SEQUENCE [LARGE SCALE GENOMIC DNA]</scope>
</reference>
<evidence type="ECO:0000313" key="2">
    <source>
        <dbReference type="EMBL" id="GFR58270.1"/>
    </source>
</evidence>
<feature type="region of interest" description="Disordered" evidence="1">
    <location>
        <begin position="67"/>
        <end position="88"/>
    </location>
</feature>
<name>A0AAV4EC70_9GAST</name>
<evidence type="ECO:0000313" key="3">
    <source>
        <dbReference type="Proteomes" id="UP000762676"/>
    </source>
</evidence>
<keyword evidence="3" id="KW-1185">Reference proteome</keyword>
<accession>A0AAV4EC70</accession>
<dbReference type="EMBL" id="BMAT01003598">
    <property type="protein sequence ID" value="GFR58270.1"/>
    <property type="molecule type" value="Genomic_DNA"/>
</dbReference>
<proteinExistence type="predicted"/>
<sequence>MKKILRATHETNLGKASTGDGVPVQLYWATGHNALEVEAFHDILQNIKAVKVCPLPVAGDLDRQIASSQARSWGVGFSPAESTRHRSA</sequence>
<dbReference type="AlphaFoldDB" id="A0AAV4EC70"/>
<evidence type="ECO:0000256" key="1">
    <source>
        <dbReference type="SAM" id="MobiDB-lite"/>
    </source>
</evidence>
<comment type="caution">
    <text evidence="2">The sequence shown here is derived from an EMBL/GenBank/DDBJ whole genome shotgun (WGS) entry which is preliminary data.</text>
</comment>
<protein>
    <submittedName>
        <fullName evidence="2">Uncharacterized protein</fullName>
    </submittedName>
</protein>
<organism evidence="2 3">
    <name type="scientific">Elysia marginata</name>
    <dbReference type="NCBI Taxonomy" id="1093978"/>
    <lineage>
        <taxon>Eukaryota</taxon>
        <taxon>Metazoa</taxon>
        <taxon>Spiralia</taxon>
        <taxon>Lophotrochozoa</taxon>
        <taxon>Mollusca</taxon>
        <taxon>Gastropoda</taxon>
        <taxon>Heterobranchia</taxon>
        <taxon>Euthyneura</taxon>
        <taxon>Panpulmonata</taxon>
        <taxon>Sacoglossa</taxon>
        <taxon>Placobranchoidea</taxon>
        <taxon>Plakobranchidae</taxon>
        <taxon>Elysia</taxon>
    </lineage>
</organism>
<dbReference type="Proteomes" id="UP000762676">
    <property type="component" value="Unassembled WGS sequence"/>
</dbReference>